<dbReference type="STRING" id="1802500.A2801_02980"/>
<dbReference type="Proteomes" id="UP000177263">
    <property type="component" value="Unassembled WGS sequence"/>
</dbReference>
<protein>
    <submittedName>
        <fullName evidence="1">Uncharacterized protein</fullName>
    </submittedName>
</protein>
<evidence type="ECO:0000313" key="1">
    <source>
        <dbReference type="EMBL" id="OGM28899.1"/>
    </source>
</evidence>
<dbReference type="EMBL" id="MGGM01000023">
    <property type="protein sequence ID" value="OGM28899.1"/>
    <property type="molecule type" value="Genomic_DNA"/>
</dbReference>
<name>A0A1F7YPR4_9BACT</name>
<reference evidence="1 2" key="1">
    <citation type="journal article" date="2016" name="Nat. Commun.">
        <title>Thousands of microbial genomes shed light on interconnected biogeochemical processes in an aquifer system.</title>
        <authorList>
            <person name="Anantharaman K."/>
            <person name="Brown C.T."/>
            <person name="Hug L.A."/>
            <person name="Sharon I."/>
            <person name="Castelle C.J."/>
            <person name="Probst A.J."/>
            <person name="Thomas B.C."/>
            <person name="Singh A."/>
            <person name="Wilkins M.J."/>
            <person name="Karaoz U."/>
            <person name="Brodie E.L."/>
            <person name="Williams K.H."/>
            <person name="Hubbard S.S."/>
            <person name="Banfield J.F."/>
        </authorList>
    </citation>
    <scope>NUCLEOTIDE SEQUENCE [LARGE SCALE GENOMIC DNA]</scope>
</reference>
<sequence>MKYLLGIVAGVAITLAVVVVLLVNKPSQTQNSSLVAAPTMSPTPKAVVASPIASPLASAVPTGSGVATGIISGKLCYPSQFLPEGAIEAKSTVNNTVVSESYAGTEGGAGNTYELAVPEGTYILRYKAGELYGYHTDVCPTGIEPSCAAANARENIKVEVAAKSTVTGIDLCDFYYNDSTNPGF</sequence>
<evidence type="ECO:0000313" key="2">
    <source>
        <dbReference type="Proteomes" id="UP000177263"/>
    </source>
</evidence>
<dbReference type="AlphaFoldDB" id="A0A1F7YPR4"/>
<gene>
    <name evidence="1" type="ORF">A2801_02980</name>
</gene>
<proteinExistence type="predicted"/>
<organism evidence="1 2">
    <name type="scientific">Candidatus Woesebacteria bacterium RIFCSPHIGHO2_01_FULL_41_10</name>
    <dbReference type="NCBI Taxonomy" id="1802500"/>
    <lineage>
        <taxon>Bacteria</taxon>
        <taxon>Candidatus Woeseibacteriota</taxon>
    </lineage>
</organism>
<accession>A0A1F7YPR4</accession>
<comment type="caution">
    <text evidence="1">The sequence shown here is derived from an EMBL/GenBank/DDBJ whole genome shotgun (WGS) entry which is preliminary data.</text>
</comment>